<gene>
    <name evidence="3" type="ORF">CYNAS_LOCUS5392</name>
</gene>
<keyword evidence="2" id="KW-0812">Transmembrane</keyword>
<protein>
    <submittedName>
        <fullName evidence="3">Uncharacterized protein</fullName>
    </submittedName>
</protein>
<evidence type="ECO:0000313" key="3">
    <source>
        <dbReference type="EMBL" id="CAJ0593409.1"/>
    </source>
</evidence>
<keyword evidence="2" id="KW-1133">Transmembrane helix</keyword>
<feature type="transmembrane region" description="Helical" evidence="2">
    <location>
        <begin position="20"/>
        <end position="39"/>
    </location>
</feature>
<feature type="transmembrane region" description="Helical" evidence="2">
    <location>
        <begin position="116"/>
        <end position="136"/>
    </location>
</feature>
<proteinExistence type="inferred from homology"/>
<sequence>MERVFASYYIRDYESARRAWISYLMNGFSLVIAVVYYLFLLTLAIGIYMTASLLFVTFLIFLLPAFAMMAVHRRDTAKLRDLKNESGLSILNYTLSMKFQLEENVRVSKFLFNASIGYASWGTVGTGLGVVTWPIFKEEQPISQLFAALINLYIAVTFAIFVWLALAAVRKPRTLTMLFSKCRFTRTSIEPVRSLEPQDTKIVMDQYFKQLNSLWAQPRKS</sequence>
<dbReference type="InterPro" id="IPR004151">
    <property type="entry name" value="7TM_GPCR_serpentine_rcpt_Sre"/>
</dbReference>
<organism evidence="3 4">
    <name type="scientific">Cylicocyclus nassatus</name>
    <name type="common">Nematode worm</name>
    <dbReference type="NCBI Taxonomy" id="53992"/>
    <lineage>
        <taxon>Eukaryota</taxon>
        <taxon>Metazoa</taxon>
        <taxon>Ecdysozoa</taxon>
        <taxon>Nematoda</taxon>
        <taxon>Chromadorea</taxon>
        <taxon>Rhabditida</taxon>
        <taxon>Rhabditina</taxon>
        <taxon>Rhabditomorpha</taxon>
        <taxon>Strongyloidea</taxon>
        <taxon>Strongylidae</taxon>
        <taxon>Cylicocyclus</taxon>
    </lineage>
</organism>
<comment type="caution">
    <text evidence="3">The sequence shown here is derived from an EMBL/GenBank/DDBJ whole genome shotgun (WGS) entry which is preliminary data.</text>
</comment>
<reference evidence="3" key="1">
    <citation type="submission" date="2023-07" db="EMBL/GenBank/DDBJ databases">
        <authorList>
            <consortium name="CYATHOMIX"/>
        </authorList>
    </citation>
    <scope>NUCLEOTIDE SEQUENCE</scope>
    <source>
        <strain evidence="3">N/A</strain>
    </source>
</reference>
<comment type="similarity">
    <text evidence="1">Belongs to the nematode receptor-like protein sre family.</text>
</comment>
<feature type="transmembrane region" description="Helical" evidence="2">
    <location>
        <begin position="142"/>
        <end position="169"/>
    </location>
</feature>
<evidence type="ECO:0000313" key="4">
    <source>
        <dbReference type="Proteomes" id="UP001176961"/>
    </source>
</evidence>
<feature type="transmembrane region" description="Helical" evidence="2">
    <location>
        <begin position="45"/>
        <end position="71"/>
    </location>
</feature>
<dbReference type="EMBL" id="CATQJL010000112">
    <property type="protein sequence ID" value="CAJ0593409.1"/>
    <property type="molecule type" value="Genomic_DNA"/>
</dbReference>
<keyword evidence="4" id="KW-1185">Reference proteome</keyword>
<dbReference type="AlphaFoldDB" id="A0AA36GG48"/>
<dbReference type="Pfam" id="PF03125">
    <property type="entry name" value="Sre"/>
    <property type="match status" value="1"/>
</dbReference>
<dbReference type="PANTHER" id="PTHR23128">
    <property type="entry name" value="SERPENTINE RECEPTOR, CLASS E (EPSILON)-RELATED"/>
    <property type="match status" value="1"/>
</dbReference>
<accession>A0AA36GG48</accession>
<evidence type="ECO:0000256" key="1">
    <source>
        <dbReference type="ARBA" id="ARBA00006803"/>
    </source>
</evidence>
<dbReference type="Proteomes" id="UP001176961">
    <property type="component" value="Unassembled WGS sequence"/>
</dbReference>
<keyword evidence="2" id="KW-0472">Membrane</keyword>
<dbReference type="GO" id="GO:0007606">
    <property type="term" value="P:sensory perception of chemical stimulus"/>
    <property type="evidence" value="ECO:0007669"/>
    <property type="project" value="InterPro"/>
</dbReference>
<name>A0AA36GG48_CYLNA</name>
<dbReference type="PANTHER" id="PTHR23128:SF132">
    <property type="entry name" value="SERPENTINE RECEPTOR, CLASS E (EPSILON)-RELATED"/>
    <property type="match status" value="1"/>
</dbReference>
<evidence type="ECO:0000256" key="2">
    <source>
        <dbReference type="SAM" id="Phobius"/>
    </source>
</evidence>
<dbReference type="GO" id="GO:0016020">
    <property type="term" value="C:membrane"/>
    <property type="evidence" value="ECO:0007669"/>
    <property type="project" value="InterPro"/>
</dbReference>